<dbReference type="Proteomes" id="UP000516093">
    <property type="component" value="Plasmid p_unnamed2"/>
</dbReference>
<keyword evidence="3" id="KW-1185">Reference proteome</keyword>
<dbReference type="AlphaFoldDB" id="A0A7H0H1M5"/>
<evidence type="ECO:0000313" key="3">
    <source>
        <dbReference type="Proteomes" id="UP000516093"/>
    </source>
</evidence>
<feature type="region of interest" description="Disordered" evidence="1">
    <location>
        <begin position="29"/>
        <end position="50"/>
    </location>
</feature>
<evidence type="ECO:0000256" key="1">
    <source>
        <dbReference type="SAM" id="MobiDB-lite"/>
    </source>
</evidence>
<organism evidence="2 3">
    <name type="scientific">Hymenobacter qilianensis</name>
    <dbReference type="NCBI Taxonomy" id="1385715"/>
    <lineage>
        <taxon>Bacteria</taxon>
        <taxon>Pseudomonadati</taxon>
        <taxon>Bacteroidota</taxon>
        <taxon>Cytophagia</taxon>
        <taxon>Cytophagales</taxon>
        <taxon>Hymenobacteraceae</taxon>
        <taxon>Hymenobacter</taxon>
    </lineage>
</organism>
<reference evidence="2 3" key="1">
    <citation type="submission" date="2020-08" db="EMBL/GenBank/DDBJ databases">
        <title>Genome sequence of Hymenobacter qilianensis JCM 19763T.</title>
        <authorList>
            <person name="Hyun D.-W."/>
            <person name="Bae J.-W."/>
        </authorList>
    </citation>
    <scope>NUCLEOTIDE SEQUENCE [LARGE SCALE GENOMIC DNA]</scope>
    <source>
        <strain evidence="2 3">JCM 19763</strain>
        <plasmid evidence="2 3">p_unnamed2</plasmid>
    </source>
</reference>
<dbReference type="KEGG" id="hqi:H9L05_21965"/>
<sequence>MTNQKSQLFDATVVLDPVKRTLSFRDVQPHVAQQPAEKVEPVAPHPKMRM</sequence>
<gene>
    <name evidence="2" type="ORF">H9L05_21965</name>
</gene>
<keyword evidence="2" id="KW-0614">Plasmid</keyword>
<dbReference type="EMBL" id="CP060786">
    <property type="protein sequence ID" value="QNP54441.1"/>
    <property type="molecule type" value="Genomic_DNA"/>
</dbReference>
<proteinExistence type="predicted"/>
<name>A0A7H0H1M5_9BACT</name>
<evidence type="ECO:0000313" key="2">
    <source>
        <dbReference type="EMBL" id="QNP54441.1"/>
    </source>
</evidence>
<protein>
    <submittedName>
        <fullName evidence="2">Uncharacterized protein</fullName>
    </submittedName>
</protein>
<dbReference type="RefSeq" id="WP_187734600.1">
    <property type="nucleotide sequence ID" value="NZ_CP060786.1"/>
</dbReference>
<accession>A0A7H0H1M5</accession>
<geneLocation type="plasmid" evidence="2 3">
    <name>p_unnamed2</name>
</geneLocation>